<name>A0A7R8D9U0_LEPSM</name>
<dbReference type="OrthoDB" id="6022300at2759"/>
<sequence>MMDSTESNLILLLYSASLDKREREEEGHLPFLQPFFGSLSILSAFRVFELLLIAVYEGRQGVNNHSSDTTHQLLIEGLRGWIINFSHSKRQDERKDLNSARSSFVPRIKRDNSSSEINFVSPTLPPPSSSSANNGGGGGGGEDMVSDDEQQPLDFSSKKIKRERVGCSPEYGLLGSDGHSDNSSNASGSSPHVSPKHHSATPSNLGSLTPTLLPLLLIPPLPILLLPH</sequence>
<evidence type="ECO:0000313" key="2">
    <source>
        <dbReference type="EMBL" id="CAF3020789.1"/>
    </source>
</evidence>
<evidence type="ECO:0000313" key="3">
    <source>
        <dbReference type="Proteomes" id="UP000675881"/>
    </source>
</evidence>
<keyword evidence="3" id="KW-1185">Reference proteome</keyword>
<dbReference type="Proteomes" id="UP000675881">
    <property type="component" value="Chromosome 8"/>
</dbReference>
<feature type="region of interest" description="Disordered" evidence="1">
    <location>
        <begin position="115"/>
        <end position="149"/>
    </location>
</feature>
<proteinExistence type="predicted"/>
<gene>
    <name evidence="2" type="ORF">LSAA_13865</name>
</gene>
<dbReference type="EMBL" id="HG994587">
    <property type="protein sequence ID" value="CAF3020789.1"/>
    <property type="molecule type" value="Genomic_DNA"/>
</dbReference>
<accession>A0A7R8D9U0</accession>
<reference evidence="2" key="1">
    <citation type="submission" date="2021-02" db="EMBL/GenBank/DDBJ databases">
        <authorList>
            <person name="Bekaert M."/>
        </authorList>
    </citation>
    <scope>NUCLEOTIDE SEQUENCE</scope>
    <source>
        <strain evidence="2">IoA-00</strain>
    </source>
</reference>
<protein>
    <submittedName>
        <fullName evidence="2">(salmon louse) hypothetical protein</fullName>
    </submittedName>
</protein>
<feature type="compositionally biased region" description="Low complexity" evidence="1">
    <location>
        <begin position="172"/>
        <end position="193"/>
    </location>
</feature>
<dbReference type="AlphaFoldDB" id="A0A7R8D9U0"/>
<evidence type="ECO:0000256" key="1">
    <source>
        <dbReference type="SAM" id="MobiDB-lite"/>
    </source>
</evidence>
<organism evidence="2 3">
    <name type="scientific">Lepeophtheirus salmonis</name>
    <name type="common">Salmon louse</name>
    <name type="synonym">Caligus salmonis</name>
    <dbReference type="NCBI Taxonomy" id="72036"/>
    <lineage>
        <taxon>Eukaryota</taxon>
        <taxon>Metazoa</taxon>
        <taxon>Ecdysozoa</taxon>
        <taxon>Arthropoda</taxon>
        <taxon>Crustacea</taxon>
        <taxon>Multicrustacea</taxon>
        <taxon>Hexanauplia</taxon>
        <taxon>Copepoda</taxon>
        <taxon>Siphonostomatoida</taxon>
        <taxon>Caligidae</taxon>
        <taxon>Lepeophtheirus</taxon>
    </lineage>
</organism>
<feature type="region of interest" description="Disordered" evidence="1">
    <location>
        <begin position="168"/>
        <end position="205"/>
    </location>
</feature>